<comment type="caution">
    <text evidence="1">The sequence shown here is derived from an EMBL/GenBank/DDBJ whole genome shotgun (WGS) entry which is preliminary data.</text>
</comment>
<gene>
    <name evidence="1" type="ORF">PEDI_39950</name>
</gene>
<reference evidence="1 2" key="1">
    <citation type="submission" date="2021-12" db="EMBL/GenBank/DDBJ databases">
        <title>Genome sequencing of bacteria with rrn-lacking chromosome and rrn-plasmid.</title>
        <authorList>
            <person name="Anda M."/>
            <person name="Iwasaki W."/>
        </authorList>
    </citation>
    <scope>NUCLEOTIDE SEQUENCE [LARGE SCALE GENOMIC DNA]</scope>
    <source>
        <strain evidence="1 2">NBRC 15940</strain>
    </source>
</reference>
<proteinExistence type="predicted"/>
<name>A0AAN4W168_9BACT</name>
<dbReference type="Pfam" id="PF19265">
    <property type="entry name" value="DUF5908"/>
    <property type="match status" value="1"/>
</dbReference>
<evidence type="ECO:0000313" key="1">
    <source>
        <dbReference type="EMBL" id="GJM63443.1"/>
    </source>
</evidence>
<dbReference type="Proteomes" id="UP001310022">
    <property type="component" value="Unassembled WGS sequence"/>
</dbReference>
<protein>
    <submittedName>
        <fullName evidence="1">Uncharacterized protein</fullName>
    </submittedName>
</protein>
<sequence>MIEIKELNVSVRFGDSGAKEQKTEGAPKMAPIHDIVNACTKKVIRELKKNQNR</sequence>
<dbReference type="EMBL" id="BQKE01000003">
    <property type="protein sequence ID" value="GJM63443.1"/>
    <property type="molecule type" value="Genomic_DNA"/>
</dbReference>
<dbReference type="InterPro" id="IPR045459">
    <property type="entry name" value="DUF5908"/>
</dbReference>
<evidence type="ECO:0000313" key="2">
    <source>
        <dbReference type="Proteomes" id="UP001310022"/>
    </source>
</evidence>
<dbReference type="RefSeq" id="WP_338238606.1">
    <property type="nucleotide sequence ID" value="NZ_BQKE01000003.1"/>
</dbReference>
<keyword evidence="2" id="KW-1185">Reference proteome</keyword>
<dbReference type="AlphaFoldDB" id="A0AAN4W168"/>
<accession>A0AAN4W168</accession>
<organism evidence="1 2">
    <name type="scientific">Persicobacter diffluens</name>
    <dbReference type="NCBI Taxonomy" id="981"/>
    <lineage>
        <taxon>Bacteria</taxon>
        <taxon>Pseudomonadati</taxon>
        <taxon>Bacteroidota</taxon>
        <taxon>Cytophagia</taxon>
        <taxon>Cytophagales</taxon>
        <taxon>Persicobacteraceae</taxon>
        <taxon>Persicobacter</taxon>
    </lineage>
</organism>